<dbReference type="AlphaFoldDB" id="A0AAE2CJZ7"/>
<comment type="caution">
    <text evidence="1">The sequence shown here is derived from an EMBL/GenBank/DDBJ whole genome shotgun (WGS) entry which is preliminary data.</text>
</comment>
<dbReference type="Gene3D" id="3.60.10.10">
    <property type="entry name" value="Endonuclease/exonuclease/phosphatase"/>
    <property type="match status" value="1"/>
</dbReference>
<evidence type="ECO:0000313" key="2">
    <source>
        <dbReference type="Proteomes" id="UP001293254"/>
    </source>
</evidence>
<reference evidence="1" key="2">
    <citation type="journal article" date="2024" name="Plant">
        <title>Genomic evolution and insights into agronomic trait innovations of Sesamum species.</title>
        <authorList>
            <person name="Miao H."/>
            <person name="Wang L."/>
            <person name="Qu L."/>
            <person name="Liu H."/>
            <person name="Sun Y."/>
            <person name="Le M."/>
            <person name="Wang Q."/>
            <person name="Wei S."/>
            <person name="Zheng Y."/>
            <person name="Lin W."/>
            <person name="Duan Y."/>
            <person name="Cao H."/>
            <person name="Xiong S."/>
            <person name="Wang X."/>
            <person name="Wei L."/>
            <person name="Li C."/>
            <person name="Ma Q."/>
            <person name="Ju M."/>
            <person name="Zhao R."/>
            <person name="Li G."/>
            <person name="Mu C."/>
            <person name="Tian Q."/>
            <person name="Mei H."/>
            <person name="Zhang T."/>
            <person name="Gao T."/>
            <person name="Zhang H."/>
        </authorList>
    </citation>
    <scope>NUCLEOTIDE SEQUENCE</scope>
    <source>
        <strain evidence="1">3651</strain>
    </source>
</reference>
<dbReference type="PANTHER" id="PTHR33710:SF77">
    <property type="entry name" value="DNASE I-LIKE SUPERFAMILY PROTEIN"/>
    <property type="match status" value="1"/>
</dbReference>
<dbReference type="PANTHER" id="PTHR33710">
    <property type="entry name" value="BNAC02G09200D PROTEIN"/>
    <property type="match status" value="1"/>
</dbReference>
<accession>A0AAE2CJZ7</accession>
<evidence type="ECO:0000313" key="1">
    <source>
        <dbReference type="EMBL" id="KAK4424971.1"/>
    </source>
</evidence>
<name>A0AAE2CJZ7_9LAMI</name>
<keyword evidence="2" id="KW-1185">Reference proteome</keyword>
<proteinExistence type="predicted"/>
<evidence type="ECO:0008006" key="3">
    <source>
        <dbReference type="Google" id="ProtNLM"/>
    </source>
</evidence>
<dbReference type="EMBL" id="JACGWO010000006">
    <property type="protein sequence ID" value="KAK4424971.1"/>
    <property type="molecule type" value="Genomic_DNA"/>
</dbReference>
<reference evidence="1" key="1">
    <citation type="submission" date="2020-06" db="EMBL/GenBank/DDBJ databases">
        <authorList>
            <person name="Li T."/>
            <person name="Hu X."/>
            <person name="Zhang T."/>
            <person name="Song X."/>
            <person name="Zhang H."/>
            <person name="Dai N."/>
            <person name="Sheng W."/>
            <person name="Hou X."/>
            <person name="Wei L."/>
        </authorList>
    </citation>
    <scope>NUCLEOTIDE SEQUENCE</scope>
    <source>
        <strain evidence="1">3651</strain>
        <tissue evidence="1">Leaf</tissue>
    </source>
</reference>
<sequence>MNEFEKVLLQLILEEYLAKTGCTDVSSQSSFDLSTWYDVTGSPSKGRLYEFGSNSSSTSASSTPLCSLLISSIIECSSGVYPSHHSIEELSATIFYGSLGDVGFKGSPYTWTDHRLWQRLDRVIFSNELLDAFPSTSIRHLPRSSSDHCPILVSVRLPTKSGTNNRIGLFVPKGGGEVDRGRPKRQVFSNPWAMSPSRIQSKLNKGVDFFRALLTANGHPSELALTDYIPRLLMPTHVADLCWP</sequence>
<organism evidence="1 2">
    <name type="scientific">Sesamum alatum</name>
    <dbReference type="NCBI Taxonomy" id="300844"/>
    <lineage>
        <taxon>Eukaryota</taxon>
        <taxon>Viridiplantae</taxon>
        <taxon>Streptophyta</taxon>
        <taxon>Embryophyta</taxon>
        <taxon>Tracheophyta</taxon>
        <taxon>Spermatophyta</taxon>
        <taxon>Magnoliopsida</taxon>
        <taxon>eudicotyledons</taxon>
        <taxon>Gunneridae</taxon>
        <taxon>Pentapetalae</taxon>
        <taxon>asterids</taxon>
        <taxon>lamiids</taxon>
        <taxon>Lamiales</taxon>
        <taxon>Pedaliaceae</taxon>
        <taxon>Sesamum</taxon>
    </lineage>
</organism>
<protein>
    <recommendedName>
        <fullName evidence="3">Endonuclease/exonuclease/phosphatase domain-containing protein</fullName>
    </recommendedName>
</protein>
<gene>
    <name evidence="1" type="ORF">Salat_1690700</name>
</gene>
<dbReference type="SUPFAM" id="SSF56219">
    <property type="entry name" value="DNase I-like"/>
    <property type="match status" value="1"/>
</dbReference>
<dbReference type="InterPro" id="IPR036691">
    <property type="entry name" value="Endo/exonu/phosph_ase_sf"/>
</dbReference>
<dbReference type="Proteomes" id="UP001293254">
    <property type="component" value="Unassembled WGS sequence"/>
</dbReference>